<gene>
    <name evidence="1" type="ORF">CIT31_25005</name>
</gene>
<comment type="caution">
    <text evidence="1">The sequence shown here is derived from an EMBL/GenBank/DDBJ whole genome shotgun (WGS) entry which is preliminary data.</text>
</comment>
<name>A0A271KAU0_9HYPH</name>
<sequence>MRLATLHLETARYGDVYRAARLALLRQQIVRHIKRTDRSAQKVEQALARLAEANAPVERLARHQ</sequence>
<reference evidence="1 2" key="1">
    <citation type="submission" date="2017-08" db="EMBL/GenBank/DDBJ databases">
        <title>Mesorhizobium wenxinae sp. nov., a novel rhizobial species isolated from root nodules of chickpea (Cicer arietinum L.).</title>
        <authorList>
            <person name="Zhang J."/>
        </authorList>
    </citation>
    <scope>NUCLEOTIDE SEQUENCE [LARGE SCALE GENOMIC DNA]</scope>
    <source>
        <strain evidence="2">WYCCWR 10019</strain>
    </source>
</reference>
<protein>
    <submittedName>
        <fullName evidence="1">Uncharacterized protein</fullName>
    </submittedName>
</protein>
<dbReference type="Proteomes" id="UP000215931">
    <property type="component" value="Unassembled WGS sequence"/>
</dbReference>
<organism evidence="1 2">
    <name type="scientific">Mesorhizobium wenxiniae</name>
    <dbReference type="NCBI Taxonomy" id="2014805"/>
    <lineage>
        <taxon>Bacteria</taxon>
        <taxon>Pseudomonadati</taxon>
        <taxon>Pseudomonadota</taxon>
        <taxon>Alphaproteobacteria</taxon>
        <taxon>Hyphomicrobiales</taxon>
        <taxon>Phyllobacteriaceae</taxon>
        <taxon>Mesorhizobium</taxon>
    </lineage>
</organism>
<evidence type="ECO:0000313" key="1">
    <source>
        <dbReference type="EMBL" id="PAP92851.1"/>
    </source>
</evidence>
<evidence type="ECO:0000313" key="2">
    <source>
        <dbReference type="Proteomes" id="UP000215931"/>
    </source>
</evidence>
<keyword evidence="2" id="KW-1185">Reference proteome</keyword>
<dbReference type="AlphaFoldDB" id="A0A271KAU0"/>
<dbReference type="OrthoDB" id="8097775at2"/>
<accession>A0A271KAU0</accession>
<proteinExistence type="predicted"/>
<dbReference type="EMBL" id="NPKH01000032">
    <property type="protein sequence ID" value="PAP92851.1"/>
    <property type="molecule type" value="Genomic_DNA"/>
</dbReference>